<dbReference type="Pfam" id="PF04199">
    <property type="entry name" value="Cyclase"/>
    <property type="match status" value="1"/>
</dbReference>
<feature type="chain" id="PRO_5019498499" evidence="1">
    <location>
        <begin position="22"/>
        <end position="244"/>
    </location>
</feature>
<proteinExistence type="predicted"/>
<dbReference type="GO" id="GO:0019441">
    <property type="term" value="P:L-tryptophan catabolic process to kynurenine"/>
    <property type="evidence" value="ECO:0007669"/>
    <property type="project" value="InterPro"/>
</dbReference>
<dbReference type="EMBL" id="RSAS01000112">
    <property type="protein sequence ID" value="RRR76549.1"/>
    <property type="molecule type" value="Genomic_DNA"/>
</dbReference>
<dbReference type="GO" id="GO:0004061">
    <property type="term" value="F:arylformamidase activity"/>
    <property type="evidence" value="ECO:0007669"/>
    <property type="project" value="InterPro"/>
</dbReference>
<evidence type="ECO:0000313" key="3">
    <source>
        <dbReference type="Proteomes" id="UP000280307"/>
    </source>
</evidence>
<feature type="signal peptide" evidence="1">
    <location>
        <begin position="1"/>
        <end position="21"/>
    </location>
</feature>
<sequence>MRRMAWCAYGCLLTMSLLLLAACSSEPNQASPAAGAHDGRLVDLSHVVRADVPHPPGEPATRLYHDQAGALTHVTLGTQTGSLVQMVAVPGSDPAHLEALSPRDLVLPAVVLDMRDQAQDQPGFELLPSAILAWERDHGRVPAGALVLLVTGWDVRWGAAADYLDDPPRFSQAALELLVDQRGVAALGIDGPALTFMPKTGFTLLLKNLTSLEQLPPTGATVVIGALRLQAATHAPARVIALVP</sequence>
<dbReference type="AlphaFoldDB" id="A0A426U8P9"/>
<keyword evidence="1" id="KW-0732">Signal</keyword>
<dbReference type="InterPro" id="IPR007325">
    <property type="entry name" value="KFase/CYL"/>
</dbReference>
<name>A0A426U8P9_9CHLR</name>
<dbReference type="Gene3D" id="3.50.30.50">
    <property type="entry name" value="Putative cyclase"/>
    <property type="match status" value="1"/>
</dbReference>
<evidence type="ECO:0000256" key="1">
    <source>
        <dbReference type="SAM" id="SignalP"/>
    </source>
</evidence>
<accession>A0A426U8P9</accession>
<gene>
    <name evidence="2" type="ORF">EI684_02885</name>
</gene>
<comment type="caution">
    <text evidence="2">The sequence shown here is derived from an EMBL/GenBank/DDBJ whole genome shotgun (WGS) entry which is preliminary data.</text>
</comment>
<evidence type="ECO:0000313" key="2">
    <source>
        <dbReference type="EMBL" id="RRR76549.1"/>
    </source>
</evidence>
<dbReference type="PROSITE" id="PS51257">
    <property type="entry name" value="PROKAR_LIPOPROTEIN"/>
    <property type="match status" value="1"/>
</dbReference>
<dbReference type="InterPro" id="IPR037175">
    <property type="entry name" value="KFase_sf"/>
</dbReference>
<dbReference type="SUPFAM" id="SSF102198">
    <property type="entry name" value="Putative cyclase"/>
    <property type="match status" value="1"/>
</dbReference>
<dbReference type="Proteomes" id="UP000280307">
    <property type="component" value="Unassembled WGS sequence"/>
</dbReference>
<organism evidence="2 3">
    <name type="scientific">Candidatus Viridilinea halotolerans</name>
    <dbReference type="NCBI Taxonomy" id="2491704"/>
    <lineage>
        <taxon>Bacteria</taxon>
        <taxon>Bacillati</taxon>
        <taxon>Chloroflexota</taxon>
        <taxon>Chloroflexia</taxon>
        <taxon>Chloroflexales</taxon>
        <taxon>Chloroflexineae</taxon>
        <taxon>Oscillochloridaceae</taxon>
        <taxon>Candidatus Viridilinea</taxon>
    </lineage>
</organism>
<protein>
    <submittedName>
        <fullName evidence="2">Cyclase family protein</fullName>
    </submittedName>
</protein>
<reference evidence="2 3" key="1">
    <citation type="submission" date="2018-12" db="EMBL/GenBank/DDBJ databases">
        <title>Genome Sequence of Candidatus Viridilinea halotolerans isolated from saline sulfide-rich spring.</title>
        <authorList>
            <person name="Grouzdev D.S."/>
            <person name="Burganskaya E.I."/>
            <person name="Krutkina M.S."/>
            <person name="Sukhacheva M.V."/>
            <person name="Gorlenko V.M."/>
        </authorList>
    </citation>
    <scope>NUCLEOTIDE SEQUENCE [LARGE SCALE GENOMIC DNA]</scope>
    <source>
        <strain evidence="2">Chok-6</strain>
    </source>
</reference>